<proteinExistence type="predicted"/>
<organism evidence="1 2">
    <name type="scientific">Cichorium intybus</name>
    <name type="common">Chicory</name>
    <dbReference type="NCBI Taxonomy" id="13427"/>
    <lineage>
        <taxon>Eukaryota</taxon>
        <taxon>Viridiplantae</taxon>
        <taxon>Streptophyta</taxon>
        <taxon>Embryophyta</taxon>
        <taxon>Tracheophyta</taxon>
        <taxon>Spermatophyta</taxon>
        <taxon>Magnoliopsida</taxon>
        <taxon>eudicotyledons</taxon>
        <taxon>Gunneridae</taxon>
        <taxon>Pentapetalae</taxon>
        <taxon>asterids</taxon>
        <taxon>campanulids</taxon>
        <taxon>Asterales</taxon>
        <taxon>Asteraceae</taxon>
        <taxon>Cichorioideae</taxon>
        <taxon>Cichorieae</taxon>
        <taxon>Cichoriinae</taxon>
        <taxon>Cichorium</taxon>
    </lineage>
</organism>
<comment type="caution">
    <text evidence="1">The sequence shown here is derived from an EMBL/GenBank/DDBJ whole genome shotgun (WGS) entry which is preliminary data.</text>
</comment>
<accession>A0ACB9GBP3</accession>
<dbReference type="Proteomes" id="UP001055811">
    <property type="component" value="Linkage Group LG02"/>
</dbReference>
<evidence type="ECO:0000313" key="2">
    <source>
        <dbReference type="Proteomes" id="UP001055811"/>
    </source>
</evidence>
<protein>
    <submittedName>
        <fullName evidence="1">Uncharacterized protein</fullName>
    </submittedName>
</protein>
<keyword evidence="2" id="KW-1185">Reference proteome</keyword>
<reference evidence="1 2" key="2">
    <citation type="journal article" date="2022" name="Mol. Ecol. Resour.">
        <title>The genomes of chicory, endive, great burdock and yacon provide insights into Asteraceae paleo-polyploidization history and plant inulin production.</title>
        <authorList>
            <person name="Fan W."/>
            <person name="Wang S."/>
            <person name="Wang H."/>
            <person name="Wang A."/>
            <person name="Jiang F."/>
            <person name="Liu H."/>
            <person name="Zhao H."/>
            <person name="Xu D."/>
            <person name="Zhang Y."/>
        </authorList>
    </citation>
    <scope>NUCLEOTIDE SEQUENCE [LARGE SCALE GENOMIC DNA]</scope>
    <source>
        <strain evidence="2">cv. Punajuju</strain>
        <tissue evidence="1">Leaves</tissue>
    </source>
</reference>
<sequence>MWRIWLPHPPLYQHQCFYSLPNSVFTFPISPNFCFNTIAFPLTLPPHTISLYNYQCRSSASCDQSKSFAVAVPASRSEINAGAGGINVPEKPSRYLELASSAMDELMKLGQVNAPLWNQNMETGGETLNFNEYVSSFPPILGTKPLRFISEASRATGVVLLRSIDLVEALLLQCSDHYCAIKKRENRVW</sequence>
<name>A0ACB9GBP3_CICIN</name>
<dbReference type="EMBL" id="CM042010">
    <property type="protein sequence ID" value="KAI3780929.1"/>
    <property type="molecule type" value="Genomic_DNA"/>
</dbReference>
<reference evidence="2" key="1">
    <citation type="journal article" date="2022" name="Mol. Ecol. Resour.">
        <title>The genomes of chicory, endive, great burdock and yacon provide insights into Asteraceae palaeo-polyploidization history and plant inulin production.</title>
        <authorList>
            <person name="Fan W."/>
            <person name="Wang S."/>
            <person name="Wang H."/>
            <person name="Wang A."/>
            <person name="Jiang F."/>
            <person name="Liu H."/>
            <person name="Zhao H."/>
            <person name="Xu D."/>
            <person name="Zhang Y."/>
        </authorList>
    </citation>
    <scope>NUCLEOTIDE SEQUENCE [LARGE SCALE GENOMIC DNA]</scope>
    <source>
        <strain evidence="2">cv. Punajuju</strain>
    </source>
</reference>
<evidence type="ECO:0000313" key="1">
    <source>
        <dbReference type="EMBL" id="KAI3780929.1"/>
    </source>
</evidence>
<gene>
    <name evidence="1" type="ORF">L2E82_10922</name>
</gene>